<dbReference type="Pfam" id="PF14085">
    <property type="entry name" value="DUF4265"/>
    <property type="match status" value="1"/>
</dbReference>
<dbReference type="InterPro" id="IPR025361">
    <property type="entry name" value="DUF4265"/>
</dbReference>
<evidence type="ECO:0000313" key="2">
    <source>
        <dbReference type="Proteomes" id="UP000658127"/>
    </source>
</evidence>
<comment type="caution">
    <text evidence="1">The sequence shown here is derived from an EMBL/GenBank/DDBJ whole genome shotgun (WGS) entry which is preliminary data.</text>
</comment>
<reference evidence="2" key="1">
    <citation type="journal article" date="2019" name="Int. J. Syst. Evol. Microbiol.">
        <title>The Global Catalogue of Microorganisms (GCM) 10K type strain sequencing project: providing services to taxonomists for standard genome sequencing and annotation.</title>
        <authorList>
            <consortium name="The Broad Institute Genomics Platform"/>
            <consortium name="The Broad Institute Genome Sequencing Center for Infectious Disease"/>
            <person name="Wu L."/>
            <person name="Ma J."/>
        </authorList>
    </citation>
    <scope>NUCLEOTIDE SEQUENCE [LARGE SCALE GENOMIC DNA]</scope>
    <source>
        <strain evidence="2">CGMCC 4.7329</strain>
    </source>
</reference>
<protein>
    <submittedName>
        <fullName evidence="1">Uncharacterized protein</fullName>
    </submittedName>
</protein>
<gene>
    <name evidence="1" type="ORF">GCM10011610_14100</name>
</gene>
<name>A0ABQ2K972_9NOCA</name>
<evidence type="ECO:0000313" key="1">
    <source>
        <dbReference type="EMBL" id="GGN72645.1"/>
    </source>
</evidence>
<organism evidence="1 2">
    <name type="scientific">Nocardia rhizosphaerihabitans</name>
    <dbReference type="NCBI Taxonomy" id="1691570"/>
    <lineage>
        <taxon>Bacteria</taxon>
        <taxon>Bacillati</taxon>
        <taxon>Actinomycetota</taxon>
        <taxon>Actinomycetes</taxon>
        <taxon>Mycobacteriales</taxon>
        <taxon>Nocardiaceae</taxon>
        <taxon>Nocardia</taxon>
    </lineage>
</organism>
<proteinExistence type="predicted"/>
<sequence length="283" mass="30415">MLSGMTVGDGVDYVRVVFRLPDDPAGWHSFGTERMWAVRLDETRVRLDNIPFHARDVACGDVLAVEADDDGALWAGGVLESSGNCTIRVIPADGCLRAEVRQAVLDAFEPLGVDGEGSRTGLVALNVPASGDIEETKATLAQGHADGLWFYDLGSVTEQWRTATPALLDRNPSDPPPESYGLAFPDDLAACVYNTVASGERPALVVVHDPEGDWIIGDGSDDPLDPDTATLVHIQHVVDADSAVTELAAMPPGKLAWRNQPADPWTIEDFAYPDESETDRPAR</sequence>
<dbReference type="EMBL" id="BMNE01000002">
    <property type="protein sequence ID" value="GGN72645.1"/>
    <property type="molecule type" value="Genomic_DNA"/>
</dbReference>
<keyword evidence="2" id="KW-1185">Reference proteome</keyword>
<dbReference type="Proteomes" id="UP000658127">
    <property type="component" value="Unassembled WGS sequence"/>
</dbReference>
<accession>A0ABQ2K972</accession>